<evidence type="ECO:0000313" key="3">
    <source>
        <dbReference type="Proteomes" id="UP000318422"/>
    </source>
</evidence>
<name>A0A4Y4CTU7_ZOORA</name>
<dbReference type="GO" id="GO:0043683">
    <property type="term" value="P:type IV pilus assembly"/>
    <property type="evidence" value="ECO:0007669"/>
    <property type="project" value="InterPro"/>
</dbReference>
<protein>
    <recommendedName>
        <fullName evidence="4">Type IV pilus assembly protein PilW</fullName>
    </recommendedName>
</protein>
<dbReference type="Pfam" id="PF16074">
    <property type="entry name" value="PilW"/>
    <property type="match status" value="1"/>
</dbReference>
<dbReference type="AlphaFoldDB" id="A0A4Y4CTU7"/>
<proteinExistence type="predicted"/>
<dbReference type="PROSITE" id="PS00409">
    <property type="entry name" value="PROKAR_NTER_METHYL"/>
    <property type="match status" value="1"/>
</dbReference>
<dbReference type="OrthoDB" id="8533459at2"/>
<organism evidence="2 3">
    <name type="scientific">Zoogloea ramigera</name>
    <dbReference type="NCBI Taxonomy" id="350"/>
    <lineage>
        <taxon>Bacteria</taxon>
        <taxon>Pseudomonadati</taxon>
        <taxon>Pseudomonadota</taxon>
        <taxon>Betaproteobacteria</taxon>
        <taxon>Rhodocyclales</taxon>
        <taxon>Zoogloeaceae</taxon>
        <taxon>Zoogloea</taxon>
    </lineage>
</organism>
<keyword evidence="1" id="KW-0812">Transmembrane</keyword>
<dbReference type="RefSeq" id="WP_141349466.1">
    <property type="nucleotide sequence ID" value="NZ_BJNV01000009.1"/>
</dbReference>
<keyword evidence="1" id="KW-1133">Transmembrane helix</keyword>
<accession>A0A4Y4CTU7</accession>
<evidence type="ECO:0000256" key="1">
    <source>
        <dbReference type="SAM" id="Phobius"/>
    </source>
</evidence>
<keyword evidence="1" id="KW-0472">Membrane</keyword>
<comment type="caution">
    <text evidence="2">The sequence shown here is derived from an EMBL/GenBank/DDBJ whole genome shotgun (WGS) entry which is preliminary data.</text>
</comment>
<dbReference type="Proteomes" id="UP000318422">
    <property type="component" value="Unassembled WGS sequence"/>
</dbReference>
<dbReference type="Pfam" id="PF07963">
    <property type="entry name" value="N_methyl"/>
    <property type="match status" value="1"/>
</dbReference>
<dbReference type="InterPro" id="IPR012902">
    <property type="entry name" value="N_methyl_site"/>
</dbReference>
<dbReference type="InterPro" id="IPR032092">
    <property type="entry name" value="PilW"/>
</dbReference>
<feature type="transmembrane region" description="Helical" evidence="1">
    <location>
        <begin position="20"/>
        <end position="38"/>
    </location>
</feature>
<evidence type="ECO:0000313" key="2">
    <source>
        <dbReference type="EMBL" id="GEC94683.1"/>
    </source>
</evidence>
<gene>
    <name evidence="2" type="ORF">ZRA01_07560</name>
</gene>
<sequence>MFKRPMPKPKAQRGISLVEVMVGMAIGLLASLVIFKAFTSSETFRRNVGGAADTVQTAAVVGARLNLMLEEGGAGLVQGRNIWSCLLKVNRAGSPLLPVSSFPAPFESFPKSVRVLPVGIRDGGTGSDTVMVIAANSPSSNRDIPFDSTGTSLTVSNPNGIGLKDAGQSTTDLLLAVAQDVAGGPADCQIVQVASNYSGGTPTQDISLGLAVMPAAAKVISPASYTVVPLNQGSSSYGTLLSTTNSPSAFHLGREDQPTFSLLSVNSSNELVEYDLLQRRPLQSFGENILLFKARYGVDNGVGGIPNDDAVDEWIAPSESGWSITELMDGNAATQQKVDQIKAIRIGVILRTPQAQVVDAKPTQLVLFQDLQTSRQVTVKLSSSEQRYGYQVFDWVIPLRNMKSTPK</sequence>
<keyword evidence="3" id="KW-1185">Reference proteome</keyword>
<reference evidence="2 3" key="1">
    <citation type="submission" date="2019-06" db="EMBL/GenBank/DDBJ databases">
        <title>Whole genome shotgun sequence of Zoogloea ramigera NBRC 15342.</title>
        <authorList>
            <person name="Hosoyama A."/>
            <person name="Uohara A."/>
            <person name="Ohji S."/>
            <person name="Ichikawa N."/>
        </authorList>
    </citation>
    <scope>NUCLEOTIDE SEQUENCE [LARGE SCALE GENOMIC DNA]</scope>
    <source>
        <strain evidence="2 3">NBRC 15342</strain>
    </source>
</reference>
<dbReference type="EMBL" id="BJNV01000009">
    <property type="protein sequence ID" value="GEC94683.1"/>
    <property type="molecule type" value="Genomic_DNA"/>
</dbReference>
<evidence type="ECO:0008006" key="4">
    <source>
        <dbReference type="Google" id="ProtNLM"/>
    </source>
</evidence>